<evidence type="ECO:0000256" key="6">
    <source>
        <dbReference type="RuleBase" id="RU361201"/>
    </source>
</evidence>
<organism evidence="8 9">
    <name type="scientific">Lasiosphaeria ovina</name>
    <dbReference type="NCBI Taxonomy" id="92902"/>
    <lineage>
        <taxon>Eukaryota</taxon>
        <taxon>Fungi</taxon>
        <taxon>Dikarya</taxon>
        <taxon>Ascomycota</taxon>
        <taxon>Pezizomycotina</taxon>
        <taxon>Sordariomycetes</taxon>
        <taxon>Sordariomycetidae</taxon>
        <taxon>Sordariales</taxon>
        <taxon>Lasiosphaeriaceae</taxon>
        <taxon>Lasiosphaeria</taxon>
    </lineage>
</organism>
<comment type="subcellular location">
    <subcellularLocation>
        <location evidence="6">Preautophagosomal structure membrane</location>
        <topology evidence="6">Peripheral membrane protein</topology>
    </subcellularLocation>
</comment>
<comment type="caution">
    <text evidence="8">The sequence shown here is derived from an EMBL/GenBank/DDBJ whole genome shotgun (WGS) entry which is preliminary data.</text>
</comment>
<dbReference type="Gene3D" id="3.10.20.90">
    <property type="entry name" value="Phosphatidylinositol 3-kinase Catalytic Subunit, Chain A, domain 1"/>
    <property type="match status" value="1"/>
</dbReference>
<dbReference type="Pfam" id="PF04110">
    <property type="entry name" value="APG12"/>
    <property type="match status" value="1"/>
</dbReference>
<reference evidence="8" key="1">
    <citation type="journal article" date="2023" name="Mol. Phylogenet. Evol.">
        <title>Genome-scale phylogeny and comparative genomics of the fungal order Sordariales.</title>
        <authorList>
            <person name="Hensen N."/>
            <person name="Bonometti L."/>
            <person name="Westerberg I."/>
            <person name="Brannstrom I.O."/>
            <person name="Guillou S."/>
            <person name="Cros-Aarteil S."/>
            <person name="Calhoun S."/>
            <person name="Haridas S."/>
            <person name="Kuo A."/>
            <person name="Mondo S."/>
            <person name="Pangilinan J."/>
            <person name="Riley R."/>
            <person name="LaButti K."/>
            <person name="Andreopoulos B."/>
            <person name="Lipzen A."/>
            <person name="Chen C."/>
            <person name="Yan M."/>
            <person name="Daum C."/>
            <person name="Ng V."/>
            <person name="Clum A."/>
            <person name="Steindorff A."/>
            <person name="Ohm R.A."/>
            <person name="Martin F."/>
            <person name="Silar P."/>
            <person name="Natvig D.O."/>
            <person name="Lalanne C."/>
            <person name="Gautier V."/>
            <person name="Ament-Velasquez S.L."/>
            <person name="Kruys A."/>
            <person name="Hutchinson M.I."/>
            <person name="Powell A.J."/>
            <person name="Barry K."/>
            <person name="Miller A.N."/>
            <person name="Grigoriev I.V."/>
            <person name="Debuchy R."/>
            <person name="Gladieux P."/>
            <person name="Hiltunen Thoren M."/>
            <person name="Johannesson H."/>
        </authorList>
    </citation>
    <scope>NUCLEOTIDE SEQUENCE</scope>
    <source>
        <strain evidence="8">CBS 958.72</strain>
    </source>
</reference>
<dbReference type="PANTHER" id="PTHR13385">
    <property type="entry name" value="AUTOPHAGY PROTEIN 12"/>
    <property type="match status" value="1"/>
</dbReference>
<accession>A0AAE0NN33</accession>
<reference evidence="8" key="2">
    <citation type="submission" date="2023-06" db="EMBL/GenBank/DDBJ databases">
        <authorList>
            <consortium name="Lawrence Berkeley National Laboratory"/>
            <person name="Haridas S."/>
            <person name="Hensen N."/>
            <person name="Bonometti L."/>
            <person name="Westerberg I."/>
            <person name="Brannstrom I.O."/>
            <person name="Guillou S."/>
            <person name="Cros-Aarteil S."/>
            <person name="Calhoun S."/>
            <person name="Kuo A."/>
            <person name="Mondo S."/>
            <person name="Pangilinan J."/>
            <person name="Riley R."/>
            <person name="Labutti K."/>
            <person name="Andreopoulos B."/>
            <person name="Lipzen A."/>
            <person name="Chen C."/>
            <person name="Yanf M."/>
            <person name="Daum C."/>
            <person name="Ng V."/>
            <person name="Clum A."/>
            <person name="Steindorff A."/>
            <person name="Ohm R."/>
            <person name="Martin F."/>
            <person name="Silar P."/>
            <person name="Natvig D."/>
            <person name="Lalanne C."/>
            <person name="Gautier V."/>
            <person name="Ament-Velasquez S.L."/>
            <person name="Kruys A."/>
            <person name="Hutchinson M.I."/>
            <person name="Powell A.J."/>
            <person name="Barry K."/>
            <person name="Miller A.N."/>
            <person name="Grigoriev I.V."/>
            <person name="Debuchy R."/>
            <person name="Gladieux P."/>
            <person name="Thoren M.H."/>
            <person name="Johannesson H."/>
        </authorList>
    </citation>
    <scope>NUCLEOTIDE SEQUENCE</scope>
    <source>
        <strain evidence="8">CBS 958.72</strain>
    </source>
</reference>
<keyword evidence="4 6" id="KW-0833">Ubl conjugation pathway</keyword>
<sequence length="152" mass="16189">MAFPPSNAMASPSSESDALPTVSPVLDGRGSPDLPLTMSASTVLMALPHDATAALAAAGGFPQEKVKVRFRPVGAAPPLPVEVVTVNSGWRFDAAVSYVRKKLRVQDTESVFLYVNNTFAPALDEVIGNLWMCFKDSNNQLNISYSMTPAFG</sequence>
<keyword evidence="5 6" id="KW-0072">Autophagy</keyword>
<dbReference type="SUPFAM" id="SSF54236">
    <property type="entry name" value="Ubiquitin-like"/>
    <property type="match status" value="1"/>
</dbReference>
<dbReference type="PANTHER" id="PTHR13385:SF0">
    <property type="entry name" value="UBIQUITIN-LIKE PROTEIN ATG12"/>
    <property type="match status" value="1"/>
</dbReference>
<proteinExistence type="inferred from homology"/>
<dbReference type="GO" id="GO:0034274">
    <property type="term" value="C:Atg12-Atg5-Atg16 complex"/>
    <property type="evidence" value="ECO:0007669"/>
    <property type="project" value="TreeGrafter"/>
</dbReference>
<dbReference type="GO" id="GO:0034045">
    <property type="term" value="C:phagophore assembly site membrane"/>
    <property type="evidence" value="ECO:0007669"/>
    <property type="project" value="UniProtKB-SubCell"/>
</dbReference>
<dbReference type="GO" id="GO:0061723">
    <property type="term" value="P:glycophagy"/>
    <property type="evidence" value="ECO:0007669"/>
    <property type="project" value="TreeGrafter"/>
</dbReference>
<keyword evidence="6" id="KW-0813">Transport</keyword>
<dbReference type="InterPro" id="IPR007242">
    <property type="entry name" value="Atg12"/>
</dbReference>
<dbReference type="Proteomes" id="UP001287356">
    <property type="component" value="Unassembled WGS sequence"/>
</dbReference>
<evidence type="ECO:0000256" key="4">
    <source>
        <dbReference type="ARBA" id="ARBA00022786"/>
    </source>
</evidence>
<dbReference type="InterPro" id="IPR029071">
    <property type="entry name" value="Ubiquitin-like_domsf"/>
</dbReference>
<evidence type="ECO:0000313" key="9">
    <source>
        <dbReference type="Proteomes" id="UP001287356"/>
    </source>
</evidence>
<dbReference type="GO" id="GO:0097352">
    <property type="term" value="P:autophagosome maturation"/>
    <property type="evidence" value="ECO:0007669"/>
    <property type="project" value="TreeGrafter"/>
</dbReference>
<evidence type="ECO:0000256" key="7">
    <source>
        <dbReference type="SAM" id="MobiDB-lite"/>
    </source>
</evidence>
<evidence type="ECO:0000256" key="5">
    <source>
        <dbReference type="ARBA" id="ARBA00023006"/>
    </source>
</evidence>
<dbReference type="CDD" id="cd01612">
    <property type="entry name" value="Ubl_ATG12"/>
    <property type="match status" value="1"/>
</dbReference>
<comment type="similarity">
    <text evidence="1 6">Belongs to the ATG12 family.</text>
</comment>
<feature type="region of interest" description="Disordered" evidence="7">
    <location>
        <begin position="1"/>
        <end position="26"/>
    </location>
</feature>
<dbReference type="GO" id="GO:0019776">
    <property type="term" value="F:Atg8-family ligase activity"/>
    <property type="evidence" value="ECO:0007669"/>
    <property type="project" value="TreeGrafter"/>
</dbReference>
<comment type="function">
    <text evidence="6">Ubiquitin-like protein involved in cytoplasm to vacuole transport (Cvt), autophagy vesicles formation, mitophagy, and nucleophagy.</text>
</comment>
<evidence type="ECO:0000313" key="8">
    <source>
        <dbReference type="EMBL" id="KAK3384420.1"/>
    </source>
</evidence>
<dbReference type="GO" id="GO:0015031">
    <property type="term" value="P:protein transport"/>
    <property type="evidence" value="ECO:0007669"/>
    <property type="project" value="UniProtKB-KW"/>
</dbReference>
<keyword evidence="6" id="KW-0653">Protein transport</keyword>
<comment type="subunit">
    <text evidence="6">Forms a conjugate with ATG5.</text>
</comment>
<dbReference type="GO" id="GO:0000045">
    <property type="term" value="P:autophagosome assembly"/>
    <property type="evidence" value="ECO:0007669"/>
    <property type="project" value="InterPro"/>
</dbReference>
<evidence type="ECO:0000256" key="2">
    <source>
        <dbReference type="ARBA" id="ARBA00015875"/>
    </source>
</evidence>
<dbReference type="GO" id="GO:0000421">
    <property type="term" value="C:autophagosome membrane"/>
    <property type="evidence" value="ECO:0007669"/>
    <property type="project" value="TreeGrafter"/>
</dbReference>
<dbReference type="AlphaFoldDB" id="A0AAE0NN33"/>
<name>A0AAE0NN33_9PEZI</name>
<gene>
    <name evidence="8" type="ORF">B0T24DRAFT_588975</name>
</gene>
<keyword evidence="3 6" id="KW-1017">Isopeptide bond</keyword>
<dbReference type="EMBL" id="JAULSN010000001">
    <property type="protein sequence ID" value="KAK3384420.1"/>
    <property type="molecule type" value="Genomic_DNA"/>
</dbReference>
<evidence type="ECO:0000256" key="1">
    <source>
        <dbReference type="ARBA" id="ARBA00007778"/>
    </source>
</evidence>
<keyword evidence="9" id="KW-1185">Reference proteome</keyword>
<keyword evidence="6" id="KW-0472">Membrane</keyword>
<evidence type="ECO:0000256" key="3">
    <source>
        <dbReference type="ARBA" id="ARBA00022499"/>
    </source>
</evidence>
<protein>
    <recommendedName>
        <fullName evidence="2 6">Ubiquitin-like protein ATG12</fullName>
    </recommendedName>
</protein>
<dbReference type="GO" id="GO:0000422">
    <property type="term" value="P:autophagy of mitochondrion"/>
    <property type="evidence" value="ECO:0007669"/>
    <property type="project" value="TreeGrafter"/>
</dbReference>
<dbReference type="GO" id="GO:0034727">
    <property type="term" value="P:piecemeal microautophagy of the nucleus"/>
    <property type="evidence" value="ECO:0007669"/>
    <property type="project" value="TreeGrafter"/>
</dbReference>